<dbReference type="RefSeq" id="WP_162645953.1">
    <property type="nucleotide sequence ID" value="NZ_CP048288.1"/>
</dbReference>
<dbReference type="Proteomes" id="UP000479114">
    <property type="component" value="Plasmid unnamed2"/>
</dbReference>
<dbReference type="AlphaFoldDB" id="A0A6C0PBJ3"/>
<dbReference type="EMBL" id="CP048288">
    <property type="protein sequence ID" value="QHW35819.1"/>
    <property type="molecule type" value="Genomic_DNA"/>
</dbReference>
<dbReference type="KEGG" id="prz:GZH47_33545"/>
<keyword evidence="2" id="KW-1185">Reference proteome</keyword>
<sequence>MMHPAGKILVTLGRVAAAEAGRQLVKHGVPALQKATALAYRKYQSIKK</sequence>
<organism evidence="1 2">
    <name type="scientific">Paenibacillus rhizovicinus</name>
    <dbReference type="NCBI Taxonomy" id="2704463"/>
    <lineage>
        <taxon>Bacteria</taxon>
        <taxon>Bacillati</taxon>
        <taxon>Bacillota</taxon>
        <taxon>Bacilli</taxon>
        <taxon>Bacillales</taxon>
        <taxon>Paenibacillaceae</taxon>
        <taxon>Paenibacillus</taxon>
    </lineage>
</organism>
<keyword evidence="1" id="KW-0614">Plasmid</keyword>
<reference evidence="1 2" key="1">
    <citation type="submission" date="2020-02" db="EMBL/GenBank/DDBJ databases">
        <title>Paenibacillus sp. nov., isolated from rhizosphere soil of tomato.</title>
        <authorList>
            <person name="Weon H.-Y."/>
            <person name="Lee S.A."/>
        </authorList>
    </citation>
    <scope>NUCLEOTIDE SEQUENCE [LARGE SCALE GENOMIC DNA]</scope>
    <source>
        <strain evidence="1 2">14171R-81</strain>
        <plasmid evidence="1 2">unnamed2</plasmid>
    </source>
</reference>
<proteinExistence type="predicted"/>
<accession>A0A6C0PBJ3</accession>
<evidence type="ECO:0000313" key="1">
    <source>
        <dbReference type="EMBL" id="QHW35819.1"/>
    </source>
</evidence>
<name>A0A6C0PBJ3_9BACL</name>
<evidence type="ECO:0000313" key="2">
    <source>
        <dbReference type="Proteomes" id="UP000479114"/>
    </source>
</evidence>
<gene>
    <name evidence="1" type="ORF">GZH47_33545</name>
</gene>
<protein>
    <submittedName>
        <fullName evidence="1">Uncharacterized protein</fullName>
    </submittedName>
</protein>
<geneLocation type="plasmid" evidence="1 2">
    <name>unnamed2</name>
</geneLocation>